<comment type="caution">
    <text evidence="2">The sequence shown here is derived from an EMBL/GenBank/DDBJ whole genome shotgun (WGS) entry which is preliminary data.</text>
</comment>
<dbReference type="RefSeq" id="WP_215237724.1">
    <property type="nucleotide sequence ID" value="NZ_CAJRAF010000001.1"/>
</dbReference>
<name>A0A916J8K5_9BACT</name>
<dbReference type="PANTHER" id="PTHR40469">
    <property type="entry name" value="SECRETED GLYCOSYL HYDROLASE"/>
    <property type="match status" value="1"/>
</dbReference>
<dbReference type="EMBL" id="CAJRAF010000001">
    <property type="protein sequence ID" value="CAG4992744.1"/>
    <property type="molecule type" value="Genomic_DNA"/>
</dbReference>
<evidence type="ECO:0000313" key="3">
    <source>
        <dbReference type="Proteomes" id="UP000680038"/>
    </source>
</evidence>
<keyword evidence="3" id="KW-1185">Reference proteome</keyword>
<dbReference type="SUPFAM" id="SSF52317">
    <property type="entry name" value="Class I glutamine amidotransferase-like"/>
    <property type="match status" value="1"/>
</dbReference>
<dbReference type="Proteomes" id="UP000680038">
    <property type="component" value="Unassembled WGS sequence"/>
</dbReference>
<protein>
    <recommendedName>
        <fullName evidence="1">ThuA-like domain-containing protein</fullName>
    </recommendedName>
</protein>
<dbReference type="Gene3D" id="3.40.50.880">
    <property type="match status" value="1"/>
</dbReference>
<accession>A0A916J8K5</accession>
<evidence type="ECO:0000259" key="1">
    <source>
        <dbReference type="Pfam" id="PF06283"/>
    </source>
</evidence>
<dbReference type="InterPro" id="IPR029010">
    <property type="entry name" value="ThuA-like"/>
</dbReference>
<feature type="domain" description="ThuA-like" evidence="1">
    <location>
        <begin position="40"/>
        <end position="251"/>
    </location>
</feature>
<dbReference type="AlphaFoldDB" id="A0A916J8K5"/>
<dbReference type="InterPro" id="IPR029062">
    <property type="entry name" value="Class_I_gatase-like"/>
</dbReference>
<evidence type="ECO:0000313" key="2">
    <source>
        <dbReference type="EMBL" id="CAG4992744.1"/>
    </source>
</evidence>
<dbReference type="PANTHER" id="PTHR40469:SF2">
    <property type="entry name" value="GALACTOSE-BINDING DOMAIN-LIKE SUPERFAMILY PROTEIN"/>
    <property type="match status" value="1"/>
</dbReference>
<reference evidence="2" key="1">
    <citation type="submission" date="2021-04" db="EMBL/GenBank/DDBJ databases">
        <authorList>
            <person name="Rodrigo-Torres L."/>
            <person name="Arahal R. D."/>
            <person name="Lucena T."/>
        </authorList>
    </citation>
    <scope>NUCLEOTIDE SEQUENCE</scope>
    <source>
        <strain evidence="2">CECT 9275</strain>
    </source>
</reference>
<organism evidence="2 3">
    <name type="scientific">Dyadobacter helix</name>
    <dbReference type="NCBI Taxonomy" id="2822344"/>
    <lineage>
        <taxon>Bacteria</taxon>
        <taxon>Pseudomonadati</taxon>
        <taxon>Bacteroidota</taxon>
        <taxon>Cytophagia</taxon>
        <taxon>Cytophagales</taxon>
        <taxon>Spirosomataceae</taxon>
        <taxon>Dyadobacter</taxon>
    </lineage>
</organism>
<sequence length="254" mass="28904">MMKTRIPNLMLVLMTAFVAVGLIAASQKRSFKVFVKISKAADHNKMMTAARPFLEKIASENHFTVDITDDNSLVNDANLSKYQVFIQLQEAPFDLSGQEQLAVQKFIEDGKGWVGIHAAGLTGTLYTNPEKKYWQWFEDAMGGVKYTPHPKFQKGTLIIEDHKHPVTKNLPDKMEISDEWYEFDKSPRPNVRVLATADESTYKQNKPMGDHPLIWVNEKYRRMVYIGIGHDASLCVNPDYAVLVRDAVLWAAEK</sequence>
<dbReference type="Pfam" id="PF06283">
    <property type="entry name" value="ThuA"/>
    <property type="match status" value="1"/>
</dbReference>
<gene>
    <name evidence="2" type="ORF">DYBT9275_01026</name>
</gene>
<proteinExistence type="predicted"/>